<feature type="transmembrane region" description="Helical" evidence="1">
    <location>
        <begin position="6"/>
        <end position="27"/>
    </location>
</feature>
<accession>A0ABS6JHD3</accession>
<feature type="transmembrane region" description="Helical" evidence="1">
    <location>
        <begin position="126"/>
        <end position="145"/>
    </location>
</feature>
<feature type="transmembrane region" description="Helical" evidence="1">
    <location>
        <begin position="39"/>
        <end position="56"/>
    </location>
</feature>
<dbReference type="PANTHER" id="PTHR39164:SF1">
    <property type="entry name" value="PROTEIN CCDC"/>
    <property type="match status" value="1"/>
</dbReference>
<keyword evidence="1" id="KW-0812">Transmembrane</keyword>
<dbReference type="PIRSF" id="PIRSF021441">
    <property type="entry name" value="DUF1453"/>
    <property type="match status" value="1"/>
</dbReference>
<comment type="caution">
    <text evidence="2">The sequence shown here is derived from an EMBL/GenBank/DDBJ whole genome shotgun (WGS) entry which is preliminary data.</text>
</comment>
<keyword evidence="1" id="KW-1133">Transmembrane helix</keyword>
<dbReference type="Proteomes" id="UP000784880">
    <property type="component" value="Unassembled WGS sequence"/>
</dbReference>
<dbReference type="InterPro" id="IPR031306">
    <property type="entry name" value="CcdC"/>
</dbReference>
<keyword evidence="3" id="KW-1185">Reference proteome</keyword>
<feature type="transmembrane region" description="Helical" evidence="1">
    <location>
        <begin position="68"/>
        <end position="87"/>
    </location>
</feature>
<evidence type="ECO:0000256" key="1">
    <source>
        <dbReference type="SAM" id="Phobius"/>
    </source>
</evidence>
<reference evidence="2 3" key="1">
    <citation type="submission" date="2021-06" db="EMBL/GenBank/DDBJ databases">
        <title>Bacillus sp. RD4P76, an endophyte from a halophyte.</title>
        <authorList>
            <person name="Sun J.-Q."/>
        </authorList>
    </citation>
    <scope>NUCLEOTIDE SEQUENCE [LARGE SCALE GENOMIC DNA]</scope>
    <source>
        <strain evidence="2 3">CGMCC 1.15917</strain>
    </source>
</reference>
<proteinExistence type="predicted"/>
<gene>
    <name evidence="2" type="ORF">KS419_10990</name>
</gene>
<protein>
    <submittedName>
        <fullName evidence="2">Cytochrome c biogenesis protein CcdC</fullName>
    </submittedName>
</protein>
<feature type="transmembrane region" description="Helical" evidence="1">
    <location>
        <begin position="99"/>
        <end position="120"/>
    </location>
</feature>
<dbReference type="EMBL" id="JAHQCS010000096">
    <property type="protein sequence ID" value="MBU9712267.1"/>
    <property type="molecule type" value="Genomic_DNA"/>
</dbReference>
<dbReference type="InterPro" id="IPR058247">
    <property type="entry name" value="DUF1453"/>
</dbReference>
<dbReference type="RefSeq" id="WP_217066455.1">
    <property type="nucleotide sequence ID" value="NZ_JAHQCS010000096.1"/>
</dbReference>
<keyword evidence="1" id="KW-0472">Membrane</keyword>
<organism evidence="2 3">
    <name type="scientific">Evansella tamaricis</name>
    <dbReference type="NCBI Taxonomy" id="2069301"/>
    <lineage>
        <taxon>Bacteria</taxon>
        <taxon>Bacillati</taxon>
        <taxon>Bacillota</taxon>
        <taxon>Bacilli</taxon>
        <taxon>Bacillales</taxon>
        <taxon>Bacillaceae</taxon>
        <taxon>Evansella</taxon>
    </lineage>
</organism>
<sequence length="163" mass="18755">MNLNGNIGILLSVFGLMMALIALFVRMKSMRQPANVKKIIIPPVAMSTGFMMFLYPPTRPSLLEVGEAFLVGLIFSILLIKLSTFEIRDNHIYLKRSKAFPFILIGLLFIRLIVKLVLGIHFEYEVLAGMFFILAFGMILPWRIAMLVKYKRTEKELQRELIF</sequence>
<evidence type="ECO:0000313" key="2">
    <source>
        <dbReference type="EMBL" id="MBU9712267.1"/>
    </source>
</evidence>
<dbReference type="PANTHER" id="PTHR39164">
    <property type="entry name" value="PROTEIN CCDC"/>
    <property type="match status" value="1"/>
</dbReference>
<name>A0ABS6JHD3_9BACI</name>
<dbReference type="Pfam" id="PF07301">
    <property type="entry name" value="DUF1453"/>
    <property type="match status" value="1"/>
</dbReference>
<evidence type="ECO:0000313" key="3">
    <source>
        <dbReference type="Proteomes" id="UP000784880"/>
    </source>
</evidence>